<dbReference type="Pfam" id="PF02325">
    <property type="entry name" value="CCB3_YggT"/>
    <property type="match status" value="2"/>
</dbReference>
<gene>
    <name evidence="2" type="ORF">METZ01_LOCUS239852</name>
</gene>
<feature type="transmembrane region" description="Helical" evidence="1">
    <location>
        <begin position="113"/>
        <end position="129"/>
    </location>
</feature>
<evidence type="ECO:0000313" key="2">
    <source>
        <dbReference type="EMBL" id="SVB86998.1"/>
    </source>
</evidence>
<feature type="transmembrane region" description="Helical" evidence="1">
    <location>
        <begin position="164"/>
        <end position="185"/>
    </location>
</feature>
<dbReference type="InterPro" id="IPR003425">
    <property type="entry name" value="CCB3/YggT"/>
</dbReference>
<keyword evidence="1" id="KW-1133">Transmembrane helix</keyword>
<dbReference type="PANTHER" id="PTHR33219:SF14">
    <property type="entry name" value="PROTEIN COFACTOR ASSEMBLY OF COMPLEX C SUBUNIT B CCB3, CHLOROPLASTIC-RELATED"/>
    <property type="match status" value="1"/>
</dbReference>
<feature type="transmembrane region" description="Helical" evidence="1">
    <location>
        <begin position="88"/>
        <end position="106"/>
    </location>
</feature>
<evidence type="ECO:0000256" key="1">
    <source>
        <dbReference type="SAM" id="Phobius"/>
    </source>
</evidence>
<dbReference type="AlphaFoldDB" id="A0A382HI54"/>
<keyword evidence="1" id="KW-0812">Transmembrane</keyword>
<organism evidence="2">
    <name type="scientific">marine metagenome</name>
    <dbReference type="NCBI Taxonomy" id="408172"/>
    <lineage>
        <taxon>unclassified sequences</taxon>
        <taxon>metagenomes</taxon>
        <taxon>ecological metagenomes</taxon>
    </lineage>
</organism>
<accession>A0A382HI54</accession>
<dbReference type="GO" id="GO:0016020">
    <property type="term" value="C:membrane"/>
    <property type="evidence" value="ECO:0007669"/>
    <property type="project" value="InterPro"/>
</dbReference>
<evidence type="ECO:0008006" key="3">
    <source>
        <dbReference type="Google" id="ProtNLM"/>
    </source>
</evidence>
<dbReference type="EMBL" id="UINC01061434">
    <property type="protein sequence ID" value="SVB86998.1"/>
    <property type="molecule type" value="Genomic_DNA"/>
</dbReference>
<reference evidence="2" key="1">
    <citation type="submission" date="2018-05" db="EMBL/GenBank/DDBJ databases">
        <authorList>
            <person name="Lanie J.A."/>
            <person name="Ng W.-L."/>
            <person name="Kazmierczak K.M."/>
            <person name="Andrzejewski T.M."/>
            <person name="Davidsen T.M."/>
            <person name="Wayne K.J."/>
            <person name="Tettelin H."/>
            <person name="Glass J.I."/>
            <person name="Rusch D."/>
            <person name="Podicherti R."/>
            <person name="Tsui H.-C.T."/>
            <person name="Winkler M.E."/>
        </authorList>
    </citation>
    <scope>NUCLEOTIDE SEQUENCE</scope>
</reference>
<dbReference type="PANTHER" id="PTHR33219">
    <property type="entry name" value="YLMG HOMOLOG PROTEIN 2, CHLOROPLASTIC"/>
    <property type="match status" value="1"/>
</dbReference>
<name>A0A382HI54_9ZZZZ</name>
<feature type="transmembrane region" description="Helical" evidence="1">
    <location>
        <begin position="6"/>
        <end position="31"/>
    </location>
</feature>
<sequence>MSGDYFTQATIFLVELFFDIFIIALLLRYLLTKAHADSFNPLSGLIIKVTNPLLKPLRRKIPGYLGVDWSSVVALLLVQALEVTLVELIMSGEMLAFSGLIILTVAHLLKMILYIYLFIIIVQVIISWINPDAYNPITMIMYQLSEPILRPVRRIIPSAGGFDFSPLIILVIINLLMILLISPLMDVGHRLAH</sequence>
<protein>
    <recommendedName>
        <fullName evidence="3">YggT family protein</fullName>
    </recommendedName>
</protein>
<keyword evidence="1" id="KW-0472">Membrane</keyword>
<proteinExistence type="predicted"/>